<dbReference type="InterPro" id="IPR013668">
    <property type="entry name" value="RNase_R_HTH_12"/>
</dbReference>
<evidence type="ECO:0000259" key="2">
    <source>
        <dbReference type="Pfam" id="PF08461"/>
    </source>
</evidence>
<dbReference type="PANTHER" id="PTHR41964:SF1">
    <property type="entry name" value="GLOBAL NITROGEN REGULATOR NRPR"/>
    <property type="match status" value="1"/>
</dbReference>
<dbReference type="InterPro" id="IPR036390">
    <property type="entry name" value="WH_DNA-bd_sf"/>
</dbReference>
<organism evidence="3 4">
    <name type="scientific">Acetomicrobium flavidum</name>
    <dbReference type="NCBI Taxonomy" id="49896"/>
    <lineage>
        <taxon>Bacteria</taxon>
        <taxon>Thermotogati</taxon>
        <taxon>Synergistota</taxon>
        <taxon>Synergistia</taxon>
        <taxon>Synergistales</taxon>
        <taxon>Acetomicrobiaceae</taxon>
        <taxon>Acetomicrobium</taxon>
    </lineage>
</organism>
<dbReference type="InterPro" id="IPR036388">
    <property type="entry name" value="WH-like_DNA-bd_sf"/>
</dbReference>
<dbReference type="InterPro" id="IPR011991">
    <property type="entry name" value="ArsR-like_HTH"/>
</dbReference>
<dbReference type="InterPro" id="IPR036984">
    <property type="entry name" value="NrpR_dom_sf"/>
</dbReference>
<protein>
    <submittedName>
        <fullName evidence="3">Uncharacterized protein</fullName>
    </submittedName>
</protein>
<dbReference type="InterPro" id="IPR038982">
    <property type="entry name" value="NrpR"/>
</dbReference>
<proteinExistence type="predicted"/>
<dbReference type="Gene3D" id="1.10.10.10">
    <property type="entry name" value="Winged helix-like DNA-binding domain superfamily/Winged helix DNA-binding domain"/>
    <property type="match status" value="1"/>
</dbReference>
<evidence type="ECO:0000313" key="4">
    <source>
        <dbReference type="Proteomes" id="UP000185093"/>
    </source>
</evidence>
<dbReference type="SUPFAM" id="SSF46785">
    <property type="entry name" value="Winged helix' DNA-binding domain"/>
    <property type="match status" value="1"/>
</dbReference>
<sequence length="337" mass="37626">MKIPMVNNVEEYPPTVVEILRSLYFSEDPLTSVELKDQLARRGFSIDDRTVRYHLSNLEKDGFITRFGRKGVLLTPEGSEEARALFVFDRIGLSSMETEILITKSDLDLCSNKGKAIVNITAVQEERFDEAVSILKEVSNSNIIVSPLVAFLEGGQRIWNYRVPEGHRAILCLSSANYDVVLRRCGVHVETVATGLFRIQDHKYKGFADIISHSGTTLSPGELLVRGGFTDVMSAVRTGRGYVTAAIKTFPSFMYETVVEAIKNCKNDNISGLFELGYLMPQKYQMSIKDRTRGYMLVFGGANYFAPLVEWGITSALSIASGLFNIQDMHVPQAKIQ</sequence>
<feature type="domain" description="NrpR regulatory" evidence="1">
    <location>
        <begin position="93"/>
        <end position="330"/>
    </location>
</feature>
<evidence type="ECO:0000313" key="3">
    <source>
        <dbReference type="EMBL" id="SIN77470.1"/>
    </source>
</evidence>
<dbReference type="Gene3D" id="3.30.70.1360">
    <property type="entry name" value="mj0159-like"/>
    <property type="match status" value="1"/>
</dbReference>
<feature type="domain" description="Ribonuclease R winged-helix" evidence="2">
    <location>
        <begin position="17"/>
        <end position="81"/>
    </location>
</feature>
<gene>
    <name evidence="3" type="ORF">SAMN05444368_1845</name>
</gene>
<dbReference type="PANTHER" id="PTHR41964">
    <property type="entry name" value="GLOBAL NITROGEN REGULATOR NRPR"/>
    <property type="match status" value="1"/>
</dbReference>
<evidence type="ECO:0000259" key="1">
    <source>
        <dbReference type="Pfam" id="PF01995"/>
    </source>
</evidence>
<comment type="caution">
    <text evidence="3">The sequence shown here is derived from an EMBL/GenBank/DDBJ whole genome shotgun (WGS) entry which is preliminary data.</text>
</comment>
<keyword evidence="4" id="KW-1185">Reference proteome</keyword>
<dbReference type="Pfam" id="PF08461">
    <property type="entry name" value="WHD_RNase_R"/>
    <property type="match status" value="1"/>
</dbReference>
<dbReference type="Proteomes" id="UP000185093">
    <property type="component" value="Unassembled WGS sequence"/>
</dbReference>
<name>A0ABY1JF99_9BACT</name>
<reference evidence="3 4" key="1">
    <citation type="submission" date="2016-11" db="EMBL/GenBank/DDBJ databases">
        <authorList>
            <person name="Varghese N."/>
            <person name="Submissions S."/>
        </authorList>
    </citation>
    <scope>NUCLEOTIDE SEQUENCE [LARGE SCALE GENOMIC DNA]</scope>
    <source>
        <strain evidence="3 4">DSM 20664</strain>
    </source>
</reference>
<dbReference type="Pfam" id="PF01995">
    <property type="entry name" value="NRD1_2"/>
    <property type="match status" value="1"/>
</dbReference>
<dbReference type="InterPro" id="IPR002846">
    <property type="entry name" value="NRD"/>
</dbReference>
<dbReference type="EMBL" id="FSQZ01000001">
    <property type="protein sequence ID" value="SIN77470.1"/>
    <property type="molecule type" value="Genomic_DNA"/>
</dbReference>
<accession>A0ABY1JF99</accession>
<dbReference type="CDD" id="cd00090">
    <property type="entry name" value="HTH_ARSR"/>
    <property type="match status" value="1"/>
</dbReference>